<feature type="transmembrane region" description="Helical" evidence="2">
    <location>
        <begin position="45"/>
        <end position="63"/>
    </location>
</feature>
<dbReference type="InterPro" id="IPR016047">
    <property type="entry name" value="M23ase_b-sheet_dom"/>
</dbReference>
<keyword evidence="1" id="KW-0732">Signal</keyword>
<evidence type="ECO:0000313" key="4">
    <source>
        <dbReference type="EMBL" id="EQA62744.1"/>
    </source>
</evidence>
<feature type="transmembrane region" description="Helical" evidence="2">
    <location>
        <begin position="12"/>
        <end position="33"/>
    </location>
</feature>
<gene>
    <name evidence="4" type="ORF">LEP1GSC062_1129</name>
</gene>
<dbReference type="Pfam" id="PF01551">
    <property type="entry name" value="Peptidase_M23"/>
    <property type="match status" value="1"/>
</dbReference>
<comment type="caution">
    <text evidence="4">The sequence shown here is derived from an EMBL/GenBank/DDBJ whole genome shotgun (WGS) entry which is preliminary data.</text>
</comment>
<dbReference type="Gene3D" id="2.70.70.10">
    <property type="entry name" value="Glucose Permease (Domain IIA)"/>
    <property type="match status" value="1"/>
</dbReference>
<dbReference type="AlphaFoldDB" id="V6I7R8"/>
<sequence>MEFWSNKSDFRNYFPLPTFNLGLGFPRFCLATYFGRNDMKRKTGCILAGLLVLGLFFSIKSFADTNLEEIKLDNQYLQTYRGLEGIWIVPNRVKESVEDLIHNFGTTEHEIKKINGIPDNERISVTEPIFFPYNENFIRSLLLEDKGREIFRTDQREFIWPISFKHSFVTSRLGKRWNAMHSGVDIACPTGSIVIAAADGIVLESKKDGGYGNKILLSHPGINGINTLYAHNSLLYVKEGDKVKKGQIIALSGNTGHTTGPHLHFEVRYQNVVLNPEHYLPVFQSSSEARVAIARETIED</sequence>
<keyword evidence="5" id="KW-1185">Reference proteome</keyword>
<evidence type="ECO:0000259" key="3">
    <source>
        <dbReference type="Pfam" id="PF01551"/>
    </source>
</evidence>
<dbReference type="PANTHER" id="PTHR21666:SF289">
    <property type="entry name" value="L-ALA--D-GLU ENDOPEPTIDASE"/>
    <property type="match status" value="1"/>
</dbReference>
<keyword evidence="2" id="KW-1133">Transmembrane helix</keyword>
<protein>
    <submittedName>
        <fullName evidence="4">Peptidase, M23 family</fullName>
    </submittedName>
</protein>
<dbReference type="SUPFAM" id="SSF51261">
    <property type="entry name" value="Duplicated hybrid motif"/>
    <property type="match status" value="1"/>
</dbReference>
<dbReference type="InterPro" id="IPR050570">
    <property type="entry name" value="Cell_wall_metabolism_enzyme"/>
</dbReference>
<dbReference type="InterPro" id="IPR011055">
    <property type="entry name" value="Dup_hybrid_motif"/>
</dbReference>
<feature type="domain" description="M23ase beta-sheet core" evidence="3">
    <location>
        <begin position="180"/>
        <end position="276"/>
    </location>
</feature>
<dbReference type="STRING" id="100053.GCA_002009845_00353"/>
<organism evidence="4 5">
    <name type="scientific">Leptospira alexanderi serovar Manhao 3 str. L 60</name>
    <dbReference type="NCBI Taxonomy" id="1049759"/>
    <lineage>
        <taxon>Bacteria</taxon>
        <taxon>Pseudomonadati</taxon>
        <taxon>Spirochaetota</taxon>
        <taxon>Spirochaetia</taxon>
        <taxon>Leptospirales</taxon>
        <taxon>Leptospiraceae</taxon>
        <taxon>Leptospira</taxon>
    </lineage>
</organism>
<dbReference type="GO" id="GO:0004222">
    <property type="term" value="F:metalloendopeptidase activity"/>
    <property type="evidence" value="ECO:0007669"/>
    <property type="project" value="TreeGrafter"/>
</dbReference>
<dbReference type="Proteomes" id="UP000018747">
    <property type="component" value="Unassembled WGS sequence"/>
</dbReference>
<dbReference type="PANTHER" id="PTHR21666">
    <property type="entry name" value="PEPTIDASE-RELATED"/>
    <property type="match status" value="1"/>
</dbReference>
<reference evidence="4" key="1">
    <citation type="submission" date="2013-05" db="EMBL/GenBank/DDBJ databases">
        <authorList>
            <person name="Harkins D.M."/>
            <person name="Durkin A.S."/>
            <person name="Brinkac L.M."/>
            <person name="Haft D.H."/>
            <person name="Selengut J.D."/>
            <person name="Sanka R."/>
            <person name="DePew J."/>
            <person name="Purushe J."/>
            <person name="Hartskeerl R.A."/>
            <person name="Ahmed A."/>
            <person name="van der Linden H."/>
            <person name="Goris M.G.A."/>
            <person name="Vinetz J.M."/>
            <person name="Sutton G.G."/>
            <person name="Nierman W.C."/>
            <person name="Fouts D.E."/>
        </authorList>
    </citation>
    <scope>NUCLEOTIDE SEQUENCE [LARGE SCALE GENOMIC DNA]</scope>
    <source>
        <strain evidence="4">L 60</strain>
    </source>
</reference>
<proteinExistence type="predicted"/>
<dbReference type="EMBL" id="AHMT02000027">
    <property type="protein sequence ID" value="EQA62744.1"/>
    <property type="molecule type" value="Genomic_DNA"/>
</dbReference>
<dbReference type="CDD" id="cd12797">
    <property type="entry name" value="M23_peptidase"/>
    <property type="match status" value="1"/>
</dbReference>
<evidence type="ECO:0000313" key="5">
    <source>
        <dbReference type="Proteomes" id="UP000018747"/>
    </source>
</evidence>
<name>V6I7R8_9LEPT</name>
<accession>V6I7R8</accession>
<keyword evidence="2" id="KW-0472">Membrane</keyword>
<evidence type="ECO:0000256" key="1">
    <source>
        <dbReference type="ARBA" id="ARBA00022729"/>
    </source>
</evidence>
<keyword evidence="2" id="KW-0812">Transmembrane</keyword>
<evidence type="ECO:0000256" key="2">
    <source>
        <dbReference type="SAM" id="Phobius"/>
    </source>
</evidence>